<dbReference type="GO" id="GO:0000976">
    <property type="term" value="F:transcription cis-regulatory region binding"/>
    <property type="evidence" value="ECO:0007669"/>
    <property type="project" value="TreeGrafter"/>
</dbReference>
<accession>A0A4Q0YPC5</accession>
<proteinExistence type="predicted"/>
<dbReference type="OrthoDB" id="7055227at2"/>
<name>A0A4Q0YPC5_9GAMM</name>
<dbReference type="CDD" id="cd01392">
    <property type="entry name" value="HTH_LacI"/>
    <property type="match status" value="1"/>
</dbReference>
<keyword evidence="6" id="KW-1185">Reference proteome</keyword>
<reference evidence="5 6" key="1">
    <citation type="submission" date="2017-10" db="EMBL/GenBank/DDBJ databases">
        <title>Nyctiphanis sp. nov., isolated from the stomach of the euphausiid Nyctiphanes simplex (Hansen, 1911) in the Gulf of California.</title>
        <authorList>
            <person name="Gomez-Gil B."/>
            <person name="Aguilar-Mendez M."/>
            <person name="Lopez-Cortes A."/>
            <person name="Gomez-Gutierrez J."/>
            <person name="Roque A."/>
            <person name="Lang E."/>
            <person name="Gonzalez-Castillo A."/>
        </authorList>
    </citation>
    <scope>NUCLEOTIDE SEQUENCE [LARGE SCALE GENOMIC DNA]</scope>
    <source>
        <strain evidence="5 6">CAIM 600</strain>
    </source>
</reference>
<dbReference type="PROSITE" id="PS00356">
    <property type="entry name" value="HTH_LACI_1"/>
    <property type="match status" value="1"/>
</dbReference>
<feature type="domain" description="HTH lacI-type" evidence="4">
    <location>
        <begin position="14"/>
        <end position="68"/>
    </location>
</feature>
<evidence type="ECO:0000256" key="1">
    <source>
        <dbReference type="ARBA" id="ARBA00023015"/>
    </source>
</evidence>
<gene>
    <name evidence="5" type="ORF">CS022_13560</name>
</gene>
<dbReference type="AlphaFoldDB" id="A0A4Q0YPC5"/>
<evidence type="ECO:0000313" key="5">
    <source>
        <dbReference type="EMBL" id="RXJ72870.1"/>
    </source>
</evidence>
<keyword evidence="2" id="KW-0238">DNA-binding</keyword>
<evidence type="ECO:0000313" key="6">
    <source>
        <dbReference type="Proteomes" id="UP000290287"/>
    </source>
</evidence>
<organism evidence="5 6">
    <name type="scientific">Veronia nyctiphanis</name>
    <dbReference type="NCBI Taxonomy" id="1278244"/>
    <lineage>
        <taxon>Bacteria</taxon>
        <taxon>Pseudomonadati</taxon>
        <taxon>Pseudomonadota</taxon>
        <taxon>Gammaproteobacteria</taxon>
        <taxon>Vibrionales</taxon>
        <taxon>Vibrionaceae</taxon>
        <taxon>Veronia</taxon>
    </lineage>
</organism>
<protein>
    <submittedName>
        <fullName evidence="5">LacI family transcriptional regulator</fullName>
    </submittedName>
</protein>
<evidence type="ECO:0000256" key="3">
    <source>
        <dbReference type="ARBA" id="ARBA00023163"/>
    </source>
</evidence>
<dbReference type="InterPro" id="IPR046335">
    <property type="entry name" value="LacI/GalR-like_sensor"/>
</dbReference>
<evidence type="ECO:0000256" key="2">
    <source>
        <dbReference type="ARBA" id="ARBA00023125"/>
    </source>
</evidence>
<dbReference type="SUPFAM" id="SSF53822">
    <property type="entry name" value="Periplasmic binding protein-like I"/>
    <property type="match status" value="1"/>
</dbReference>
<dbReference type="RefSeq" id="WP_129122714.1">
    <property type="nucleotide sequence ID" value="NZ_PEIB01000015.1"/>
</dbReference>
<dbReference type="Pfam" id="PF13377">
    <property type="entry name" value="Peripla_BP_3"/>
    <property type="match status" value="1"/>
</dbReference>
<sequence length="348" mass="38106">MTPRKRLHSGTNKPTLSDVAKAAGVSTASVSRVINNSGPVNPELRAKIEQTILKLGYVRDGAARALASSKTRIVGAIIPTIDNAIFASGISELEKVLYQAGYTLMLSVSNYDLEHEYRQIRDMLEQRVEAVALVGNLHLPESYALLEQHQKLYVNLWTLSETNDHPSVGFDNREAGAKIANYLLNLGHTQFAIISGIRTGNDRAQERVRGVTEALAAEGITIDDADIIECRYGIWEGRHAARHLMRRPDNERPTAVICGNDVLAFGCITECQHLGLNVPEDVSITGVDDLPFSEHLSPALTTLHIPSKTMGQKAAQYILDKLAGNEPENRITVSTQLIARDSTAPLKK</sequence>
<comment type="caution">
    <text evidence="5">The sequence shown here is derived from an EMBL/GenBank/DDBJ whole genome shotgun (WGS) entry which is preliminary data.</text>
</comment>
<dbReference type="GO" id="GO:0003700">
    <property type="term" value="F:DNA-binding transcription factor activity"/>
    <property type="evidence" value="ECO:0007669"/>
    <property type="project" value="TreeGrafter"/>
</dbReference>
<keyword evidence="1" id="KW-0805">Transcription regulation</keyword>
<dbReference type="InterPro" id="IPR000843">
    <property type="entry name" value="HTH_LacI"/>
</dbReference>
<dbReference type="PANTHER" id="PTHR30146">
    <property type="entry name" value="LACI-RELATED TRANSCRIPTIONAL REPRESSOR"/>
    <property type="match status" value="1"/>
</dbReference>
<dbReference type="CDD" id="cd06273">
    <property type="entry name" value="PBP1_LacI-like"/>
    <property type="match status" value="1"/>
</dbReference>
<evidence type="ECO:0000259" key="4">
    <source>
        <dbReference type="PROSITE" id="PS50932"/>
    </source>
</evidence>
<dbReference type="EMBL" id="PEIB01000015">
    <property type="protein sequence ID" value="RXJ72870.1"/>
    <property type="molecule type" value="Genomic_DNA"/>
</dbReference>
<dbReference type="InterPro" id="IPR010982">
    <property type="entry name" value="Lambda_DNA-bd_dom_sf"/>
</dbReference>
<dbReference type="Gene3D" id="1.10.260.40">
    <property type="entry name" value="lambda repressor-like DNA-binding domains"/>
    <property type="match status" value="1"/>
</dbReference>
<dbReference type="PANTHER" id="PTHR30146:SF138">
    <property type="entry name" value="TRANSCRIPTIONAL REGULATORY PROTEIN"/>
    <property type="match status" value="1"/>
</dbReference>
<keyword evidence="3" id="KW-0804">Transcription</keyword>
<dbReference type="Gene3D" id="3.40.50.2300">
    <property type="match status" value="2"/>
</dbReference>
<dbReference type="Proteomes" id="UP000290287">
    <property type="component" value="Unassembled WGS sequence"/>
</dbReference>
<dbReference type="SUPFAM" id="SSF47413">
    <property type="entry name" value="lambda repressor-like DNA-binding domains"/>
    <property type="match status" value="1"/>
</dbReference>
<dbReference type="InterPro" id="IPR028082">
    <property type="entry name" value="Peripla_BP_I"/>
</dbReference>
<dbReference type="PRINTS" id="PR00036">
    <property type="entry name" value="HTHLACI"/>
</dbReference>
<dbReference type="Pfam" id="PF00356">
    <property type="entry name" value="LacI"/>
    <property type="match status" value="1"/>
</dbReference>
<dbReference type="PROSITE" id="PS50932">
    <property type="entry name" value="HTH_LACI_2"/>
    <property type="match status" value="1"/>
</dbReference>
<dbReference type="SMART" id="SM00354">
    <property type="entry name" value="HTH_LACI"/>
    <property type="match status" value="1"/>
</dbReference>